<dbReference type="GO" id="GO:0050821">
    <property type="term" value="P:protein stabilization"/>
    <property type="evidence" value="ECO:0007669"/>
    <property type="project" value="TreeGrafter"/>
</dbReference>
<dbReference type="OrthoDB" id="73897at2"/>
<dbReference type="SUPFAM" id="SSF111384">
    <property type="entry name" value="OmpH-like"/>
    <property type="match status" value="1"/>
</dbReference>
<dbReference type="PANTHER" id="PTHR35089">
    <property type="entry name" value="CHAPERONE PROTEIN SKP"/>
    <property type="match status" value="1"/>
</dbReference>
<evidence type="ECO:0000256" key="1">
    <source>
        <dbReference type="ARBA" id="ARBA00009091"/>
    </source>
</evidence>
<keyword evidence="5" id="KW-1185">Reference proteome</keyword>
<comment type="similarity">
    <text evidence="1">Belongs to the Skp family.</text>
</comment>
<comment type="caution">
    <text evidence="4">The sequence shown here is derived from an EMBL/GenBank/DDBJ whole genome shotgun (WGS) entry which is preliminary data.</text>
</comment>
<name>A0A2T3WBK9_9DEIO</name>
<keyword evidence="2 3" id="KW-0732">Signal</keyword>
<evidence type="ECO:0000256" key="2">
    <source>
        <dbReference type="ARBA" id="ARBA00022729"/>
    </source>
</evidence>
<dbReference type="SMART" id="SM00935">
    <property type="entry name" value="OmpH"/>
    <property type="match status" value="1"/>
</dbReference>
<dbReference type="RefSeq" id="WP_107136532.1">
    <property type="nucleotide sequence ID" value="NZ_PYSV01000002.1"/>
</dbReference>
<organism evidence="4 5">
    <name type="scientific">Deinococcus arcticus</name>
    <dbReference type="NCBI Taxonomy" id="2136176"/>
    <lineage>
        <taxon>Bacteria</taxon>
        <taxon>Thermotogati</taxon>
        <taxon>Deinococcota</taxon>
        <taxon>Deinococci</taxon>
        <taxon>Deinococcales</taxon>
        <taxon>Deinococcaceae</taxon>
        <taxon>Deinococcus</taxon>
    </lineage>
</organism>
<dbReference type="Proteomes" id="UP000240317">
    <property type="component" value="Unassembled WGS sequence"/>
</dbReference>
<evidence type="ECO:0000313" key="5">
    <source>
        <dbReference type="Proteomes" id="UP000240317"/>
    </source>
</evidence>
<dbReference type="EMBL" id="PYSV01000002">
    <property type="protein sequence ID" value="PTA69222.1"/>
    <property type="molecule type" value="Genomic_DNA"/>
</dbReference>
<sequence length="157" mass="16730">MNKMWLILPLALLSTVPHAQQAKSRLAIVNVQQAVKALPDSKAYLDLNAKVAADLNARQKALQDLSARAAATRSAADRQALAKAQQAYASARDNYATRIDAAFKPLATKLNAAVAKAAKANGYTIVFDEQVAAQTSLVVYANETATNLTPAVIKNLK</sequence>
<dbReference type="Pfam" id="PF03938">
    <property type="entry name" value="OmpH"/>
    <property type="match status" value="1"/>
</dbReference>
<dbReference type="InterPro" id="IPR024930">
    <property type="entry name" value="Skp_dom_sf"/>
</dbReference>
<dbReference type="GO" id="GO:0051082">
    <property type="term" value="F:unfolded protein binding"/>
    <property type="evidence" value="ECO:0007669"/>
    <property type="project" value="InterPro"/>
</dbReference>
<dbReference type="InterPro" id="IPR005632">
    <property type="entry name" value="Chaperone_Skp"/>
</dbReference>
<proteinExistence type="inferred from homology"/>
<reference evidence="4 5" key="1">
    <citation type="submission" date="2018-03" db="EMBL/GenBank/DDBJ databases">
        <title>Draft genome of Deinococcus sp. OD32.</title>
        <authorList>
            <person name="Wang X.-P."/>
            <person name="Du Z.-J."/>
        </authorList>
    </citation>
    <scope>NUCLEOTIDE SEQUENCE [LARGE SCALE GENOMIC DNA]</scope>
    <source>
        <strain evidence="4 5">OD32</strain>
    </source>
</reference>
<feature type="signal peptide" evidence="3">
    <location>
        <begin position="1"/>
        <end position="19"/>
    </location>
</feature>
<evidence type="ECO:0000256" key="3">
    <source>
        <dbReference type="SAM" id="SignalP"/>
    </source>
</evidence>
<dbReference type="Gene3D" id="3.30.910.20">
    <property type="entry name" value="Skp domain"/>
    <property type="match status" value="1"/>
</dbReference>
<gene>
    <name evidence="4" type="ORF">C8263_02440</name>
</gene>
<dbReference type="AlphaFoldDB" id="A0A2T3WBK9"/>
<dbReference type="PANTHER" id="PTHR35089:SF1">
    <property type="entry name" value="CHAPERONE PROTEIN SKP"/>
    <property type="match status" value="1"/>
</dbReference>
<feature type="chain" id="PRO_5015697645" evidence="3">
    <location>
        <begin position="20"/>
        <end position="157"/>
    </location>
</feature>
<dbReference type="GO" id="GO:0005829">
    <property type="term" value="C:cytosol"/>
    <property type="evidence" value="ECO:0007669"/>
    <property type="project" value="TreeGrafter"/>
</dbReference>
<evidence type="ECO:0000313" key="4">
    <source>
        <dbReference type="EMBL" id="PTA69222.1"/>
    </source>
</evidence>
<accession>A0A2T3WBK9</accession>
<protein>
    <submittedName>
        <fullName evidence="4">Outer membrane chaperone OmpH</fullName>
    </submittedName>
</protein>